<reference evidence="1 2" key="1">
    <citation type="submission" date="2014-07" db="EMBL/GenBank/DDBJ databases">
        <title>Complete Genome of Bacillus megaterium Myophage Mater.</title>
        <authorList>
            <person name="Lancaster J.C."/>
            <person name="Hodde M.K."/>
            <person name="Hernandez A.C."/>
            <person name="Everett G.F.K."/>
        </authorList>
    </citation>
    <scope>NUCLEOTIDE SEQUENCE [LARGE SCALE GENOMIC DNA]</scope>
</reference>
<name>A0A0A0RUV6_9CAUD</name>
<protein>
    <submittedName>
        <fullName evidence="1">Nucleotidyltransferase</fullName>
    </submittedName>
</protein>
<keyword evidence="2" id="KW-1185">Reference proteome</keyword>
<dbReference type="GO" id="GO:0016740">
    <property type="term" value="F:transferase activity"/>
    <property type="evidence" value="ECO:0007669"/>
    <property type="project" value="UniProtKB-KW"/>
</dbReference>
<dbReference type="OrthoDB" id="22886at10239"/>
<proteinExistence type="predicted"/>
<evidence type="ECO:0000313" key="2">
    <source>
        <dbReference type="Proteomes" id="UP000030206"/>
    </source>
</evidence>
<dbReference type="EMBL" id="KM236245">
    <property type="protein sequence ID" value="AIW03368.1"/>
    <property type="molecule type" value="Genomic_DNA"/>
</dbReference>
<sequence length="242" mass="28018">MNRFGFKAQFGSANYNLVLPTSDADYITYLYPSFDDMYDRADWSKPSRVTEDEDNVYNDIRKLRDGLIKGNPNVIEVLFSTNIIGNDHIFEELHHIREDIARANLPALFDACAGMFNQEMKIYEREIKAGNAVKAGKHAASAFRMANILVRYQKSNFNNYGAAIWYKEGNDRRFILAVKRGNVDPRVIAAHRAKYEHALFNLKPAYKEKQMNKEVIQEIKTIVYYYVRKSVARDLGFEGYTE</sequence>
<organism evidence="1 2">
    <name type="scientific">Bacillus phage Mater</name>
    <dbReference type="NCBI Taxonomy" id="1540090"/>
    <lineage>
        <taxon>Viruses</taxon>
        <taxon>Duplodnaviria</taxon>
        <taxon>Heunggongvirae</taxon>
        <taxon>Uroviricota</taxon>
        <taxon>Caudoviricetes</taxon>
        <taxon>Herelleviridae</taxon>
        <taxon>Bastillevirinae</taxon>
        <taxon>Matervirus</taxon>
        <taxon>Matervirus mater</taxon>
    </lineage>
</organism>
<gene>
    <name evidence="1" type="ORF">CPT_Mater211</name>
</gene>
<accession>A0A0A0RUV6</accession>
<evidence type="ECO:0000313" key="1">
    <source>
        <dbReference type="EMBL" id="AIW03368.1"/>
    </source>
</evidence>
<dbReference type="Proteomes" id="UP000030206">
    <property type="component" value="Segment"/>
</dbReference>
<dbReference type="GeneID" id="24607116"/>
<keyword evidence="1" id="KW-0808">Transferase</keyword>
<dbReference type="KEGG" id="vg:24607116"/>
<dbReference type="RefSeq" id="YP_009151170.1">
    <property type="nucleotide sequence ID" value="NC_027366.1"/>
</dbReference>